<protein>
    <submittedName>
        <fullName evidence="2">N-acetylglucosamine kinase-like BadF-type ATPase</fullName>
    </submittedName>
</protein>
<dbReference type="InterPro" id="IPR002731">
    <property type="entry name" value="ATPase_BadF"/>
</dbReference>
<gene>
    <name evidence="2" type="ORF">BJY26_001630</name>
</gene>
<keyword evidence="2" id="KW-0808">Transferase</keyword>
<dbReference type="GO" id="GO:0016301">
    <property type="term" value="F:kinase activity"/>
    <property type="evidence" value="ECO:0007669"/>
    <property type="project" value="UniProtKB-KW"/>
</dbReference>
<name>A0A7Z0AAA6_9MICO</name>
<dbReference type="AlphaFoldDB" id="A0A7Z0AAA6"/>
<dbReference type="Pfam" id="PF01869">
    <property type="entry name" value="BcrAD_BadFG"/>
    <property type="match status" value="1"/>
</dbReference>
<dbReference type="Gene3D" id="3.30.420.40">
    <property type="match status" value="2"/>
</dbReference>
<accession>A0A7Z0AAA6</accession>
<comment type="caution">
    <text evidence="2">The sequence shown here is derived from an EMBL/GenBank/DDBJ whole genome shotgun (WGS) entry which is preliminary data.</text>
</comment>
<dbReference type="EMBL" id="JACBZP010000001">
    <property type="protein sequence ID" value="NYI67324.1"/>
    <property type="molecule type" value="Genomic_DNA"/>
</dbReference>
<keyword evidence="2" id="KW-0418">Kinase</keyword>
<dbReference type="SUPFAM" id="SSF53067">
    <property type="entry name" value="Actin-like ATPase domain"/>
    <property type="match status" value="1"/>
</dbReference>
<dbReference type="Proteomes" id="UP000539111">
    <property type="component" value="Unassembled WGS sequence"/>
</dbReference>
<keyword evidence="3" id="KW-1185">Reference proteome</keyword>
<sequence>MSICAIDVGGTGSRIRIDGGAGRRIEFAGPGIHVAAGGPDIAGLVAALRQPVRDALDRLALRAVDAAAVGQSGLLMLGRRSPDVHAGLARITGARVTVVASDALTSLVGAVGYRPGAVVAAGTGCIGFGTDLASVWNRVDGWGHVLGDEGGGSWIGKKGLQAALRAHDGRPDGSPELRRCMLERFGPPDALTSALYSATDRAGMLAAFATDTADAARAGDDAARRIWAEAGVRLARCAAAALNGGVAPIVAFTGGITGSSDLYADALAGELSERRPDADVVDAAGSALDGAAALAERSAERPDDPVEHAPYVTTFRRQA</sequence>
<dbReference type="PANTHER" id="PTHR43190">
    <property type="entry name" value="N-ACETYL-D-GLUCOSAMINE KINASE"/>
    <property type="match status" value="1"/>
</dbReference>
<dbReference type="PANTHER" id="PTHR43190:SF3">
    <property type="entry name" value="N-ACETYL-D-GLUCOSAMINE KINASE"/>
    <property type="match status" value="1"/>
</dbReference>
<evidence type="ECO:0000313" key="2">
    <source>
        <dbReference type="EMBL" id="NYI67324.1"/>
    </source>
</evidence>
<organism evidence="2 3">
    <name type="scientific">Spelaeicoccus albus</name>
    <dbReference type="NCBI Taxonomy" id="1280376"/>
    <lineage>
        <taxon>Bacteria</taxon>
        <taxon>Bacillati</taxon>
        <taxon>Actinomycetota</taxon>
        <taxon>Actinomycetes</taxon>
        <taxon>Micrococcales</taxon>
        <taxon>Brevibacteriaceae</taxon>
        <taxon>Spelaeicoccus</taxon>
    </lineage>
</organism>
<evidence type="ECO:0000313" key="3">
    <source>
        <dbReference type="Proteomes" id="UP000539111"/>
    </source>
</evidence>
<proteinExistence type="predicted"/>
<evidence type="ECO:0000259" key="1">
    <source>
        <dbReference type="Pfam" id="PF01869"/>
    </source>
</evidence>
<dbReference type="RefSeq" id="WP_179427209.1">
    <property type="nucleotide sequence ID" value="NZ_JACBZP010000001.1"/>
</dbReference>
<reference evidence="2 3" key="1">
    <citation type="submission" date="2020-07" db="EMBL/GenBank/DDBJ databases">
        <title>Sequencing the genomes of 1000 actinobacteria strains.</title>
        <authorList>
            <person name="Klenk H.-P."/>
        </authorList>
    </citation>
    <scope>NUCLEOTIDE SEQUENCE [LARGE SCALE GENOMIC DNA]</scope>
    <source>
        <strain evidence="2 3">DSM 26341</strain>
    </source>
</reference>
<dbReference type="InterPro" id="IPR052519">
    <property type="entry name" value="Euk-type_GlcNAc_Kinase"/>
</dbReference>
<feature type="domain" description="ATPase BadF/BadG/BcrA/BcrD type" evidence="1">
    <location>
        <begin position="43"/>
        <end position="280"/>
    </location>
</feature>
<dbReference type="InterPro" id="IPR043129">
    <property type="entry name" value="ATPase_NBD"/>
</dbReference>